<dbReference type="InterPro" id="IPR035699">
    <property type="entry name" value="AAA_6"/>
</dbReference>
<dbReference type="Pfam" id="PF12774">
    <property type="entry name" value="AAA_6"/>
    <property type="match status" value="1"/>
</dbReference>
<feature type="domain" description="Dynein heavy chain hydrolytic ATP-binding dynein motor region" evidence="1">
    <location>
        <begin position="1"/>
        <end position="115"/>
    </location>
</feature>
<dbReference type="PANTHER" id="PTHR46961">
    <property type="entry name" value="DYNEIN HEAVY CHAIN 1, AXONEMAL-LIKE PROTEIN"/>
    <property type="match status" value="1"/>
</dbReference>
<dbReference type="Gene3D" id="3.40.50.300">
    <property type="entry name" value="P-loop containing nucleotide triphosphate hydrolases"/>
    <property type="match status" value="1"/>
</dbReference>
<keyword evidence="3" id="KW-1185">Reference proteome</keyword>
<reference evidence="2" key="4">
    <citation type="submission" date="2025-08" db="UniProtKB">
        <authorList>
            <consortium name="Ensembl"/>
        </authorList>
    </citation>
    <scope>IDENTIFICATION</scope>
</reference>
<protein>
    <recommendedName>
        <fullName evidence="1">Dynein heavy chain hydrolytic ATP-binding dynein motor region domain-containing protein</fullName>
    </recommendedName>
</protein>
<sequence length="259" mass="29392">LRALTSLLRYAGKKRRLQPDLSDEEVLLLSMRDMNIAKLTSIDMPLFNAIMQDLFPSIELPVIDYGKVFRVLNNNVAHRGLQTTPFTFTKVIQLYETKNSRHSTMIVGCTGSGKTTSWRILQSSLSSLCRAGDPNFNIVREFPLNPKALSLGELYGEYDLNTNEWTDGILSNEKPDEKWILFDGPVDTLWIESMNSVMDDNKVLTLINGERIVSLLFEVEDLAMASPATVSRCGMVYTDYADLGWKPYVQSWLEKRPKV</sequence>
<dbReference type="InParanoid" id="A0A671EZX1"/>
<dbReference type="GO" id="GO:0030286">
    <property type="term" value="C:dynein complex"/>
    <property type="evidence" value="ECO:0007669"/>
    <property type="project" value="InterPro"/>
</dbReference>
<dbReference type="SUPFAM" id="SSF52540">
    <property type="entry name" value="P-loop containing nucleoside triphosphate hydrolases"/>
    <property type="match status" value="1"/>
</dbReference>
<dbReference type="GO" id="GO:0007018">
    <property type="term" value="P:microtubule-based movement"/>
    <property type="evidence" value="ECO:0007669"/>
    <property type="project" value="InterPro"/>
</dbReference>
<reference evidence="2 3" key="1">
    <citation type="journal article" date="2015" name="Annu Rev Anim Biosci">
        <title>The Genome 10K Project: a way forward.</title>
        <authorList>
            <person name="Koepfli K.P."/>
            <person name="Paten B."/>
            <person name="O'Brien S.J."/>
            <person name="Koepfli K.P."/>
            <person name="Paten B."/>
            <person name="Antunes A."/>
            <person name="Belov K."/>
            <person name="Bustamante C."/>
            <person name="Castoe T.A."/>
            <person name="Clawson H."/>
            <person name="Crawford A.J."/>
            <person name="Diekhans M."/>
            <person name="Distel D."/>
            <person name="Durbin R."/>
            <person name="Earl D."/>
            <person name="Fujita M.K."/>
            <person name="Gamble T."/>
            <person name="Georges A."/>
            <person name="Gemmell N."/>
            <person name="Gilbert M.T."/>
            <person name="Graves J.M."/>
            <person name="Green R.E."/>
            <person name="Hickey G."/>
            <person name="Jarvis E.D."/>
            <person name="Johnson W."/>
            <person name="Komissarov A."/>
            <person name="Korf I."/>
            <person name="Kuhn R."/>
            <person name="Larkin D.M."/>
            <person name="Lewin H."/>
            <person name="Lopez J.V."/>
            <person name="Ma J."/>
            <person name="Marques-Bonet T."/>
            <person name="Miller W."/>
            <person name="Murphy R."/>
            <person name="Pevzner P."/>
            <person name="Shapiro B."/>
            <person name="Steiner C."/>
            <person name="Tamazian G."/>
            <person name="Venkatesh B."/>
            <person name="Wang J."/>
            <person name="Wayne R."/>
            <person name="Wiley E."/>
            <person name="Yang H."/>
            <person name="Zhang G."/>
            <person name="Haussler D."/>
            <person name="Ryder O."/>
            <person name="O'Brien S.J."/>
        </authorList>
    </citation>
    <scope>NUCLEOTIDE SEQUENCE</scope>
</reference>
<dbReference type="Gene3D" id="1.10.8.710">
    <property type="match status" value="1"/>
</dbReference>
<dbReference type="InterPro" id="IPR027417">
    <property type="entry name" value="P-loop_NTPase"/>
</dbReference>
<dbReference type="OMA" id="HKVQYSH"/>
<reference evidence="2 3" key="2">
    <citation type="journal article" date="2018" name="Annu Rev Anim Biosci">
        <title>Bat Biology, Genomes, and the Bat1K Project: To Generate Chromosome-Level Genomes for All Living Bat Species.</title>
        <authorList>
            <person name="Teeling E.C."/>
            <person name="Vernes S.C."/>
            <person name="Davalos L.M."/>
            <person name="Ray D.A."/>
            <person name="Gilbert M.T.P."/>
            <person name="Myers E."/>
        </authorList>
    </citation>
    <scope>NUCLEOTIDE SEQUENCE</scope>
</reference>
<proteinExistence type="predicted"/>
<evidence type="ECO:0000259" key="1">
    <source>
        <dbReference type="Pfam" id="PF12774"/>
    </source>
</evidence>
<name>A0A671EZX1_RHIFE</name>
<dbReference type="InterPro" id="IPR026983">
    <property type="entry name" value="DHC"/>
</dbReference>
<evidence type="ECO:0000313" key="3">
    <source>
        <dbReference type="Proteomes" id="UP000472240"/>
    </source>
</evidence>
<dbReference type="GeneTree" id="ENSGT00940000157623"/>
<organism evidence="2 3">
    <name type="scientific">Rhinolophus ferrumequinum</name>
    <name type="common">Greater horseshoe bat</name>
    <dbReference type="NCBI Taxonomy" id="59479"/>
    <lineage>
        <taxon>Eukaryota</taxon>
        <taxon>Metazoa</taxon>
        <taxon>Chordata</taxon>
        <taxon>Craniata</taxon>
        <taxon>Vertebrata</taxon>
        <taxon>Euteleostomi</taxon>
        <taxon>Mammalia</taxon>
        <taxon>Eutheria</taxon>
        <taxon>Laurasiatheria</taxon>
        <taxon>Chiroptera</taxon>
        <taxon>Yinpterochiroptera</taxon>
        <taxon>Rhinolophoidea</taxon>
        <taxon>Rhinolophidae</taxon>
        <taxon>Rhinolophinae</taxon>
        <taxon>Rhinolophus</taxon>
    </lineage>
</organism>
<reference evidence="3" key="3">
    <citation type="submission" date="2018-12" db="EMBL/GenBank/DDBJ databases">
        <title>G10K-VGP greater horseshoe bat female genome, primary haplotype.</title>
        <authorList>
            <person name="Teeling E."/>
            <person name="Myers G."/>
            <person name="Vernes S."/>
            <person name="Pippel M."/>
            <person name="Winkler S."/>
            <person name="Fedrigo O."/>
            <person name="Rhie A."/>
            <person name="Koren S."/>
            <person name="Phillippy A."/>
            <person name="Lewin H."/>
            <person name="Damas J."/>
            <person name="Howe K."/>
            <person name="Mountcastle J."/>
            <person name="Jarvis E.D."/>
        </authorList>
    </citation>
    <scope>NUCLEOTIDE SEQUENCE [LARGE SCALE GENOMIC DNA]</scope>
</reference>
<dbReference type="AlphaFoldDB" id="A0A671EZX1"/>
<dbReference type="GO" id="GO:0005524">
    <property type="term" value="F:ATP binding"/>
    <property type="evidence" value="ECO:0007669"/>
    <property type="project" value="InterPro"/>
</dbReference>
<dbReference type="GO" id="GO:0045505">
    <property type="term" value="F:dynein intermediate chain binding"/>
    <property type="evidence" value="ECO:0007669"/>
    <property type="project" value="InterPro"/>
</dbReference>
<dbReference type="InterPro" id="IPR043157">
    <property type="entry name" value="Dynein_AAA1S"/>
</dbReference>
<reference evidence="2" key="5">
    <citation type="submission" date="2025-09" db="UniProtKB">
        <authorList>
            <consortium name="Ensembl"/>
        </authorList>
    </citation>
    <scope>IDENTIFICATION</scope>
</reference>
<evidence type="ECO:0000313" key="2">
    <source>
        <dbReference type="Ensembl" id="ENSRFEP00010015842.1"/>
    </source>
</evidence>
<accession>A0A671EZX1</accession>
<dbReference type="Proteomes" id="UP000472240">
    <property type="component" value="Chromosome 21"/>
</dbReference>
<dbReference type="PANTHER" id="PTHR46961:SF8">
    <property type="entry name" value="DYNEIN AXONEMAL HEAVY CHAIN 7"/>
    <property type="match status" value="1"/>
</dbReference>
<dbReference type="Ensembl" id="ENSRFET00010017296.1">
    <property type="protein sequence ID" value="ENSRFEP00010015842.1"/>
    <property type="gene ID" value="ENSRFEG00010010696.1"/>
</dbReference>
<dbReference type="GO" id="GO:0051959">
    <property type="term" value="F:dynein light intermediate chain binding"/>
    <property type="evidence" value="ECO:0007669"/>
    <property type="project" value="InterPro"/>
</dbReference>